<dbReference type="AlphaFoldDB" id="A0A0E9WFW3"/>
<organism evidence="1">
    <name type="scientific">Anguilla anguilla</name>
    <name type="common">European freshwater eel</name>
    <name type="synonym">Muraena anguilla</name>
    <dbReference type="NCBI Taxonomy" id="7936"/>
    <lineage>
        <taxon>Eukaryota</taxon>
        <taxon>Metazoa</taxon>
        <taxon>Chordata</taxon>
        <taxon>Craniata</taxon>
        <taxon>Vertebrata</taxon>
        <taxon>Euteleostomi</taxon>
        <taxon>Actinopterygii</taxon>
        <taxon>Neopterygii</taxon>
        <taxon>Teleostei</taxon>
        <taxon>Anguilliformes</taxon>
        <taxon>Anguillidae</taxon>
        <taxon>Anguilla</taxon>
    </lineage>
</organism>
<proteinExistence type="predicted"/>
<reference evidence="1" key="1">
    <citation type="submission" date="2014-11" db="EMBL/GenBank/DDBJ databases">
        <authorList>
            <person name="Amaro Gonzalez C."/>
        </authorList>
    </citation>
    <scope>NUCLEOTIDE SEQUENCE</scope>
</reference>
<name>A0A0E9WFW3_ANGAN</name>
<accession>A0A0E9WFW3</accession>
<protein>
    <submittedName>
        <fullName evidence="1">Uncharacterized protein</fullName>
    </submittedName>
</protein>
<sequence length="41" mass="4634">MRKASVPVFEIWASVMFPLTFTPDMVVLPTAVEFLFPSPPH</sequence>
<evidence type="ECO:0000313" key="1">
    <source>
        <dbReference type="EMBL" id="JAH88470.1"/>
    </source>
</evidence>
<dbReference type="EMBL" id="GBXM01020107">
    <property type="protein sequence ID" value="JAH88470.1"/>
    <property type="molecule type" value="Transcribed_RNA"/>
</dbReference>
<reference evidence="1" key="2">
    <citation type="journal article" date="2015" name="Fish Shellfish Immunol.">
        <title>Early steps in the European eel (Anguilla anguilla)-Vibrio vulnificus interaction in the gills: Role of the RtxA13 toxin.</title>
        <authorList>
            <person name="Callol A."/>
            <person name="Pajuelo D."/>
            <person name="Ebbesson L."/>
            <person name="Teles M."/>
            <person name="MacKenzie S."/>
            <person name="Amaro C."/>
        </authorList>
    </citation>
    <scope>NUCLEOTIDE SEQUENCE</scope>
</reference>